<accession>A0AAE1PMU1</accession>
<proteinExistence type="predicted"/>
<evidence type="ECO:0000256" key="1">
    <source>
        <dbReference type="SAM" id="Coils"/>
    </source>
</evidence>
<feature type="region of interest" description="Disordered" evidence="2">
    <location>
        <begin position="856"/>
        <end position="887"/>
    </location>
</feature>
<gene>
    <name evidence="3" type="ORF">Pmani_017157</name>
</gene>
<dbReference type="Proteomes" id="UP001292094">
    <property type="component" value="Unassembled WGS sequence"/>
</dbReference>
<feature type="coiled-coil region" evidence="1">
    <location>
        <begin position="981"/>
        <end position="1058"/>
    </location>
</feature>
<feature type="compositionally biased region" description="Polar residues" evidence="2">
    <location>
        <begin position="1828"/>
        <end position="1851"/>
    </location>
</feature>
<name>A0AAE1PMU1_9EUCA</name>
<reference evidence="3" key="1">
    <citation type="submission" date="2023-11" db="EMBL/GenBank/DDBJ databases">
        <title>Genome assemblies of two species of porcelain crab, Petrolisthes cinctipes and Petrolisthes manimaculis (Anomura: Porcellanidae).</title>
        <authorList>
            <person name="Angst P."/>
        </authorList>
    </citation>
    <scope>NUCLEOTIDE SEQUENCE</scope>
    <source>
        <strain evidence="3">PB745_02</strain>
        <tissue evidence="3">Gill</tissue>
    </source>
</reference>
<feature type="region of interest" description="Disordered" evidence="2">
    <location>
        <begin position="1435"/>
        <end position="1509"/>
    </location>
</feature>
<sequence length="2122" mass="242176">METDGSCNSQESYGYHEENTSTENDEEDDRGTVIETSYDDMSLIQSSYTDKDNDSSSELSVNPVVWKKFKFLSSVLKETQHNLRAMDDLIFEHRRLQDLDNHSHTQHFSSASLSHPSHISHQGLGDGEPKTDEAKLEEILSLLHHLTHTLSSYEQHPLLASTLHPLRTGLGTPQQETPHWQDTRAKDEIIQHTNNFVPQFPTTSSSSLQHPQPSTLTHTLARNSDYHLRPDGSFVHPSTSSGAAEVRNINGEKPGTSHLHGISGDNTRQYTNIPSPDLKFQGSQQHETALYSFREPSPQQYLGGGDTERPLEMQNKAVDISTEYRKDRIIQTDSLLLWPKMREGHNYSDQTNILHDQNIPSTSRWDAEQKQSTPHHPLMKETRSLRKDIDDIVLRKQALDLRLQSLIALRQKEKEVSMSESIKKKHKPLGRSKSLEDVDHRKQKTGKKKYKTRSKSYEEKEQEEDMKRREAGGSIHGTYLRVLSEDQGSEFPSLSMESSDNGSRITDLRNDEADLPGLGDSGLSSEINSINATIQELVKENQQLHKFLQGMTCESIIKVDQEKLALEAQIQSLNLENQSLKTNLQGENDMGGAFTGKKKATARGVIFSIKEGSLEHDLSIDENEDERRETAEKQKPESILKTVDIRPELPESVEEQDLNKMLRQAVVDTDSECLLNTDHLTKEINRLNNNSLQVIKDEKKEDINNGDSKEKLKALKNTEETIISSKDSILSGNTENTKETTKLKEIIRKLSEENEILRCKWNEEACERDMESARLEARIHILSKQNKSLSERIDEEKTALKEGKSEMSCQTTEHGTCVRGDIQHGILKDKAVGYNDEYAKVEPNVFQTDESKLLTKSHTTEEGLSRNDDFPDECNGGTNNYTKNQQKGEIAELEQRKISLGTFEVDSISHEKDTNVNGPEAGSTYETSLINSQPSKLDSKVIQQLEDLMEQNRIICSKLSDLKSSSKSSEANLESAVMKVMERHVEVMENIEEKLTSAEQHQINEPKSDLGDLTRKNHELLMTLEGQQQNMERLINQNDLLENKLQLAQRDNKQMSNISACELDSEIAPHEAVLVSDKTFVGQKPEVPKEEHVLVGKDSNHKTVCNNIKRGTGIRKDCKTLQGNKGNLSDMKNTVASTFHEKTEVHPINESVCQSPEFTSAEQKRLAYSGKVISGSEESIGNNSKEKEASRSEVYRDERQIEDNMCTEKSIVSKQREVERVEHKEREEGLLKKTFRKEKENWMHLLEQAEKENVVLQDRISNLVEENNCLAGKLEEAVGVSQGTLQRVRQQLDKTEVERDQLQCKVRSLEEGKDESSLSLSESLSSSHFTHRLKDKIRTLQGEAERGWQEAHQQRLEKDRATAQRESLECTSAIAITTARKELESLQTQLHTLEFERNKQAAEVKNLYRELERKETELDNEREYRKNENQELERKWKEELMKEKEEKKKDREELDKEKEERKRDREELENEREERRKDRELLEQERKKDREEFEKERAKRRKDREELEKERKERKRDREEFEKEKEEWKKDTENIQKEMYEKNKFIELRKSEERPQIEGRNVSESKVDGERVVLESHWSETVAKLKRELQQEQLKLKLLEAADHENSAHILLLQRSVRDLSAAQDGLQAKYDHLRSAYRARKMKQGHIRELSLQYTTQVHELGKASSALEENMKAMLSSLGENVDIAVDILASHVFLAPCLVHSGPDLNLSLNEWFSAQQARLRWLQTQLRKLCLHNWKTGNLPKTSHLWVMDSTATKPNVTPMTKHTKTQIGEQISSARIRTSKLCDMTIVDEKSYTTYNKSEHSRGTVSSMDSSPSSSPTKVGKMVQNTSLGSSGNSQANVTNLGNLKKNQVKEKNSESHKKIHQVNSGEKEQLQSSQYFVTYTDSSLNLSEAEQLLTSKQKELSEARYRQYKSLIHSLQRDLELSLAPSPSVPSSILTTPEKNASIFSNNTIGGKTKEPSFESDVSISDPQVTLAPSPLDSPHISDISSASDNISFINKTNVHSVTIAFEKSQSSSPKHSSSSDTGKYPSEIQNLSQKHQSPPGNRAVEEKGKIFRESPQKFIKVEKVELEVKDLGHAVLPDREIKGNIKDKKLDIDKDVDSSKEESDDIIRVFVNSET</sequence>
<feature type="compositionally biased region" description="Polar residues" evidence="2">
    <location>
        <begin position="1"/>
        <end position="12"/>
    </location>
</feature>
<feature type="region of interest" description="Disordered" evidence="2">
    <location>
        <begin position="1801"/>
        <end position="1877"/>
    </location>
</feature>
<dbReference type="EMBL" id="JAWZYT010001529">
    <property type="protein sequence ID" value="KAK4311326.1"/>
    <property type="molecule type" value="Genomic_DNA"/>
</dbReference>
<feature type="region of interest" description="Disordered" evidence="2">
    <location>
        <begin position="488"/>
        <end position="522"/>
    </location>
</feature>
<feature type="compositionally biased region" description="Polar residues" evidence="2">
    <location>
        <begin position="490"/>
        <end position="504"/>
    </location>
</feature>
<feature type="compositionally biased region" description="Polar residues" evidence="2">
    <location>
        <begin position="2034"/>
        <end position="2046"/>
    </location>
</feature>
<feature type="compositionally biased region" description="Polar residues" evidence="2">
    <location>
        <begin position="876"/>
        <end position="887"/>
    </location>
</feature>
<feature type="compositionally biased region" description="Basic and acidic residues" evidence="2">
    <location>
        <begin position="856"/>
        <end position="869"/>
    </location>
</feature>
<feature type="region of interest" description="Disordered" evidence="2">
    <location>
        <begin position="104"/>
        <end position="131"/>
    </location>
</feature>
<feature type="compositionally biased region" description="Basic and acidic residues" evidence="2">
    <location>
        <begin position="455"/>
        <end position="471"/>
    </location>
</feature>
<organism evidence="3 4">
    <name type="scientific">Petrolisthes manimaculis</name>
    <dbReference type="NCBI Taxonomy" id="1843537"/>
    <lineage>
        <taxon>Eukaryota</taxon>
        <taxon>Metazoa</taxon>
        <taxon>Ecdysozoa</taxon>
        <taxon>Arthropoda</taxon>
        <taxon>Crustacea</taxon>
        <taxon>Multicrustacea</taxon>
        <taxon>Malacostraca</taxon>
        <taxon>Eumalacostraca</taxon>
        <taxon>Eucarida</taxon>
        <taxon>Decapoda</taxon>
        <taxon>Pleocyemata</taxon>
        <taxon>Anomura</taxon>
        <taxon>Galatheoidea</taxon>
        <taxon>Porcellanidae</taxon>
        <taxon>Petrolisthes</taxon>
    </lineage>
</organism>
<feature type="coiled-coil region" evidence="1">
    <location>
        <begin position="1232"/>
        <end position="1312"/>
    </location>
</feature>
<keyword evidence="4" id="KW-1185">Reference proteome</keyword>
<keyword evidence="1" id="KW-0175">Coiled coil</keyword>
<feature type="compositionally biased region" description="Basic residues" evidence="2">
    <location>
        <begin position="441"/>
        <end position="454"/>
    </location>
</feature>
<feature type="region of interest" description="Disordered" evidence="2">
    <location>
        <begin position="363"/>
        <end position="382"/>
    </location>
</feature>
<feature type="compositionally biased region" description="Low complexity" evidence="2">
    <location>
        <begin position="2015"/>
        <end position="2026"/>
    </location>
</feature>
<feature type="compositionally biased region" description="Low complexity" evidence="2">
    <location>
        <begin position="107"/>
        <end position="121"/>
    </location>
</feature>
<evidence type="ECO:0000313" key="3">
    <source>
        <dbReference type="EMBL" id="KAK4311326.1"/>
    </source>
</evidence>
<feature type="region of interest" description="Disordered" evidence="2">
    <location>
        <begin position="225"/>
        <end position="265"/>
    </location>
</feature>
<feature type="coiled-coil region" evidence="1">
    <location>
        <begin position="772"/>
        <end position="806"/>
    </location>
</feature>
<evidence type="ECO:0000313" key="4">
    <source>
        <dbReference type="Proteomes" id="UP001292094"/>
    </source>
</evidence>
<feature type="region of interest" description="Disordered" evidence="2">
    <location>
        <begin position="2012"/>
        <end position="2056"/>
    </location>
</feature>
<feature type="coiled-coil region" evidence="1">
    <location>
        <begin position="556"/>
        <end position="590"/>
    </location>
</feature>
<feature type="compositionally biased region" description="Low complexity" evidence="2">
    <location>
        <begin position="1811"/>
        <end position="1821"/>
    </location>
</feature>
<comment type="caution">
    <text evidence="3">The sequence shown here is derived from an EMBL/GenBank/DDBJ whole genome shotgun (WGS) entry which is preliminary data.</text>
</comment>
<feature type="region of interest" description="Disordered" evidence="2">
    <location>
        <begin position="1950"/>
        <end position="1989"/>
    </location>
</feature>
<feature type="region of interest" description="Disordered" evidence="2">
    <location>
        <begin position="1"/>
        <end position="58"/>
    </location>
</feature>
<protein>
    <submittedName>
        <fullName evidence="3">Uncharacterized protein</fullName>
    </submittedName>
</protein>
<feature type="region of interest" description="Disordered" evidence="2">
    <location>
        <begin position="414"/>
        <end position="473"/>
    </location>
</feature>
<feature type="compositionally biased region" description="Polar residues" evidence="2">
    <location>
        <begin position="363"/>
        <end position="374"/>
    </location>
</feature>
<evidence type="ECO:0000256" key="2">
    <source>
        <dbReference type="SAM" id="MobiDB-lite"/>
    </source>
</evidence>
<feature type="compositionally biased region" description="Basic and acidic residues" evidence="2">
    <location>
        <begin position="1853"/>
        <end position="1862"/>
    </location>
</feature>
<feature type="region of interest" description="Disordered" evidence="2">
    <location>
        <begin position="1344"/>
        <end position="1363"/>
    </location>
</feature>